<evidence type="ECO:0000313" key="3">
    <source>
        <dbReference type="Proteomes" id="UP000248840"/>
    </source>
</evidence>
<dbReference type="AlphaFoldDB" id="A0A328YL02"/>
<keyword evidence="1" id="KW-1133">Transmembrane helix</keyword>
<comment type="caution">
    <text evidence="2">The sequence shown here is derived from an EMBL/GenBank/DDBJ whole genome shotgun (WGS) entry which is preliminary data.</text>
</comment>
<proteinExistence type="predicted"/>
<keyword evidence="3" id="KW-1185">Reference proteome</keyword>
<evidence type="ECO:0000256" key="1">
    <source>
        <dbReference type="SAM" id="Phobius"/>
    </source>
</evidence>
<evidence type="ECO:0000313" key="2">
    <source>
        <dbReference type="EMBL" id="RAR72782.1"/>
    </source>
</evidence>
<feature type="transmembrane region" description="Helical" evidence="1">
    <location>
        <begin position="33"/>
        <end position="53"/>
    </location>
</feature>
<dbReference type="RefSeq" id="WP_112112777.1">
    <property type="nucleotide sequence ID" value="NZ_QLSZ01000004.1"/>
</dbReference>
<keyword evidence="1" id="KW-0472">Membrane</keyword>
<accession>A0A328YL02</accession>
<keyword evidence="1" id="KW-0812">Transmembrane</keyword>
<sequence length="66" mass="7269">MKIFTTILIFIALALIVVNVTMLDFKNPFEGNGMVALIGIAASFCAILILLIFKISKKIEAKLKNQ</sequence>
<name>A0A328YL02_9FLAO</name>
<protein>
    <submittedName>
        <fullName evidence="2">Uncharacterized protein</fullName>
    </submittedName>
</protein>
<gene>
    <name evidence="2" type="ORF">CLV55_10441</name>
</gene>
<dbReference type="Proteomes" id="UP000248840">
    <property type="component" value="Unassembled WGS sequence"/>
</dbReference>
<reference evidence="2 3" key="1">
    <citation type="submission" date="2018-06" db="EMBL/GenBank/DDBJ databases">
        <title>Genomic Encyclopedia of Archaeal and Bacterial Type Strains, Phase II (KMG-II): from individual species to whole genera.</title>
        <authorList>
            <person name="Goeker M."/>
        </authorList>
    </citation>
    <scope>NUCLEOTIDE SEQUENCE [LARGE SCALE GENOMIC DNA]</scope>
    <source>
        <strain evidence="2 3">DSM 25663</strain>
    </source>
</reference>
<dbReference type="OrthoDB" id="1453319at2"/>
<organism evidence="2 3">
    <name type="scientific">Flavobacterium aciduliphilum</name>
    <dbReference type="NCBI Taxonomy" id="1101402"/>
    <lineage>
        <taxon>Bacteria</taxon>
        <taxon>Pseudomonadati</taxon>
        <taxon>Bacteroidota</taxon>
        <taxon>Flavobacteriia</taxon>
        <taxon>Flavobacteriales</taxon>
        <taxon>Flavobacteriaceae</taxon>
        <taxon>Flavobacterium</taxon>
    </lineage>
</organism>
<dbReference type="EMBL" id="QLSZ01000004">
    <property type="protein sequence ID" value="RAR72782.1"/>
    <property type="molecule type" value="Genomic_DNA"/>
</dbReference>